<dbReference type="AlphaFoldDB" id="A0A0F9K848"/>
<dbReference type="Gene3D" id="1.10.8.80">
    <property type="entry name" value="Magnesium chelatase subunit I, C-Terminal domain"/>
    <property type="match status" value="1"/>
</dbReference>
<dbReference type="EMBL" id="LAZR01008510">
    <property type="protein sequence ID" value="KKM78304.1"/>
    <property type="molecule type" value="Genomic_DNA"/>
</dbReference>
<feature type="domain" description="VWFA" evidence="2">
    <location>
        <begin position="334"/>
        <end position="534"/>
    </location>
</feature>
<dbReference type="SUPFAM" id="SSF53300">
    <property type="entry name" value="vWA-like"/>
    <property type="match status" value="1"/>
</dbReference>
<dbReference type="Pfam" id="PF13519">
    <property type="entry name" value="VWA_2"/>
    <property type="match status" value="1"/>
</dbReference>
<dbReference type="InterPro" id="IPR036465">
    <property type="entry name" value="vWFA_dom_sf"/>
</dbReference>
<organism evidence="3">
    <name type="scientific">marine sediment metagenome</name>
    <dbReference type="NCBI Taxonomy" id="412755"/>
    <lineage>
        <taxon>unclassified sequences</taxon>
        <taxon>metagenomes</taxon>
        <taxon>ecological metagenomes</taxon>
    </lineage>
</organism>
<dbReference type="InterPro" id="IPR002035">
    <property type="entry name" value="VWF_A"/>
</dbReference>
<dbReference type="SMART" id="SM00327">
    <property type="entry name" value="VWA"/>
    <property type="match status" value="1"/>
</dbReference>
<evidence type="ECO:0000313" key="3">
    <source>
        <dbReference type="EMBL" id="KKM78304.1"/>
    </source>
</evidence>
<dbReference type="PANTHER" id="PTHR35023:SF1">
    <property type="entry name" value="MG-PROTOPORPHYRIN IX CHELATASE"/>
    <property type="match status" value="1"/>
</dbReference>
<name>A0A0F9K848_9ZZZZ</name>
<evidence type="ECO:0000256" key="1">
    <source>
        <dbReference type="SAM" id="MobiDB-lite"/>
    </source>
</evidence>
<sequence length="534" mass="62094">MGLEVKIKAPRDTELRAEITRRVIEFDDNPKEFVKNYEAEQETLRQKILIARKVLKEVQIPNSVYEFVSKIVNELEIFSQRADITFIRCARAHAALNDRKIIIEEDLNVAMDLVFEHRIHSLHYEMTPKEIKAKIAEVYGKIREAYEDPKILRPNKETEGPLKHDDYPQEEFKRQSVDPDKVDIPETGEQKLPPPKYPDNKKRNPKPAGGWKVKDIPLNNDLKFFEDKQQSIPFIYKMEKKMTSILDNIRKDRKISDYGGRGIGRRIKISSSQKGRYVSYRSPIRGKTKSIALDATIRNYLKNTVYNETEIDFPIHFNKYDLMDKIYEYRAPLVLFFVLDSSASMFYVIRQMKDVILSLHREGYRKRDKIALIVFRGKEAVVLQKPTLNFQLAVNKLKKLEGKSYTPMAAALKKVSQLIKVEQMKDRNIIPIVFICSDCGANISVKYPDLIAQVETDYILITEELKDLTKKLSKLKIHLVVLEPKKSYATQALGVHTYSAGNIKKNFKKFANAQIYKFNKYNPNSLILELKKIL</sequence>
<accession>A0A0F9K848</accession>
<feature type="region of interest" description="Disordered" evidence="1">
    <location>
        <begin position="150"/>
        <end position="212"/>
    </location>
</feature>
<proteinExistence type="predicted"/>
<dbReference type="InterPro" id="IPR052989">
    <property type="entry name" value="Mg-chelatase_DI-like"/>
</dbReference>
<feature type="compositionally biased region" description="Basic and acidic residues" evidence="1">
    <location>
        <begin position="150"/>
        <end position="184"/>
    </location>
</feature>
<dbReference type="InterPro" id="IPR041628">
    <property type="entry name" value="ChlI/MoxR_AAA_lid"/>
</dbReference>
<gene>
    <name evidence="3" type="ORF">LCGC14_1361320</name>
</gene>
<dbReference type="PROSITE" id="PS50234">
    <property type="entry name" value="VWFA"/>
    <property type="match status" value="1"/>
</dbReference>
<dbReference type="SUPFAM" id="SSF52540">
    <property type="entry name" value="P-loop containing nucleoside triphosphate hydrolases"/>
    <property type="match status" value="1"/>
</dbReference>
<dbReference type="PANTHER" id="PTHR35023">
    <property type="entry name" value="CHELATASE-RELATED"/>
    <property type="match status" value="1"/>
</dbReference>
<protein>
    <recommendedName>
        <fullName evidence="2">VWFA domain-containing protein</fullName>
    </recommendedName>
</protein>
<dbReference type="InterPro" id="IPR027417">
    <property type="entry name" value="P-loop_NTPase"/>
</dbReference>
<reference evidence="3" key="1">
    <citation type="journal article" date="2015" name="Nature">
        <title>Complex archaea that bridge the gap between prokaryotes and eukaryotes.</title>
        <authorList>
            <person name="Spang A."/>
            <person name="Saw J.H."/>
            <person name="Jorgensen S.L."/>
            <person name="Zaremba-Niedzwiedzka K."/>
            <person name="Martijn J."/>
            <person name="Lind A.E."/>
            <person name="van Eijk R."/>
            <person name="Schleper C."/>
            <person name="Guy L."/>
            <person name="Ettema T.J."/>
        </authorList>
    </citation>
    <scope>NUCLEOTIDE SEQUENCE</scope>
</reference>
<dbReference type="Pfam" id="PF17863">
    <property type="entry name" value="AAA_lid_2"/>
    <property type="match status" value="1"/>
</dbReference>
<comment type="caution">
    <text evidence="3">The sequence shown here is derived from an EMBL/GenBank/DDBJ whole genome shotgun (WGS) entry which is preliminary data.</text>
</comment>
<evidence type="ECO:0000259" key="2">
    <source>
        <dbReference type="PROSITE" id="PS50234"/>
    </source>
</evidence>
<dbReference type="Gene3D" id="3.40.50.410">
    <property type="entry name" value="von Willebrand factor, type A domain"/>
    <property type="match status" value="1"/>
</dbReference>